<evidence type="ECO:0000256" key="2">
    <source>
        <dbReference type="SAM" id="SignalP"/>
    </source>
</evidence>
<sequence>MSLSSSISLFLLLCLHSTSQAYAQSTSTSSISISVPTAAPNGAFQVSPSLVSLSIEGDRWAEWAGSDSPNTFFINVLSNLKTYTGTPPMLRVGGDSEDNTNFDPSATSDEDVYPPASPTNIFPEASSVVVGPSYYASSQYMPSGTQMIWGVNFGTDNTTAATLEAESILGAFQSSAVKNANVSLHLLEIGNEPDRYVLTKRRPSSYDFKAYVAEWSAFVAQVSSAAGFSGANSPGLMGLSLGHITTAGFTTQNGLSGGLLQTSAGKLITTMSQHHYQGSTTSGIARIGDLMDKKLIRGNLTAFSDDITATRKAGLKYDLGETNTYSGHGILNISNSAASAIWLVDYSLQAATLGVERLFFHNGIGYAYNLIQPVALNKSLSGIPLQTPLAAHVQPAYYGALVVAEFLGNSSSRTITELSTSSDTLAGYALYTPSGLSSVVLINSAPFLSSTSGSRPITSVNLGLAGMTMNVKRLAIGRTDDTSGLSWGGQSFETVAGTPGGTLSTLNVSADQSINVSASEVVLLKFA</sequence>
<keyword evidence="5" id="KW-1185">Reference proteome</keyword>
<accession>A0A164YF08</accession>
<protein>
    <recommendedName>
        <fullName evidence="3">Beta-glucuronidase C-terminal domain-containing protein</fullName>
    </recommendedName>
</protein>
<dbReference type="Proteomes" id="UP000076722">
    <property type="component" value="Unassembled WGS sequence"/>
</dbReference>
<reference evidence="4 5" key="1">
    <citation type="journal article" date="2016" name="Mol. Biol. Evol.">
        <title>Comparative Genomics of Early-Diverging Mushroom-Forming Fungi Provides Insights into the Origins of Lignocellulose Decay Capabilities.</title>
        <authorList>
            <person name="Nagy L.G."/>
            <person name="Riley R."/>
            <person name="Tritt A."/>
            <person name="Adam C."/>
            <person name="Daum C."/>
            <person name="Floudas D."/>
            <person name="Sun H."/>
            <person name="Yadav J.S."/>
            <person name="Pangilinan J."/>
            <person name="Larsson K.H."/>
            <person name="Matsuura K."/>
            <person name="Barry K."/>
            <person name="Labutti K."/>
            <person name="Kuo R."/>
            <person name="Ohm R.A."/>
            <person name="Bhattacharya S.S."/>
            <person name="Shirouzu T."/>
            <person name="Yoshinaga Y."/>
            <person name="Martin F.M."/>
            <person name="Grigoriev I.V."/>
            <person name="Hibbett D.S."/>
        </authorList>
    </citation>
    <scope>NUCLEOTIDE SEQUENCE [LARGE SCALE GENOMIC DNA]</scope>
    <source>
        <strain evidence="4 5">HHB9708</strain>
    </source>
</reference>
<dbReference type="InterPro" id="IPR017853">
    <property type="entry name" value="GH"/>
</dbReference>
<dbReference type="InterPro" id="IPR013780">
    <property type="entry name" value="Glyco_hydro_b"/>
</dbReference>
<proteinExistence type="predicted"/>
<feature type="domain" description="Beta-glucuronidase C-terminal" evidence="3">
    <location>
        <begin position="427"/>
        <end position="523"/>
    </location>
</feature>
<evidence type="ECO:0000259" key="3">
    <source>
        <dbReference type="Pfam" id="PF16862"/>
    </source>
</evidence>
<dbReference type="AlphaFoldDB" id="A0A164YF08"/>
<name>A0A164YF08_9AGAM</name>
<feature type="signal peptide" evidence="2">
    <location>
        <begin position="1"/>
        <end position="23"/>
    </location>
</feature>
<dbReference type="InterPro" id="IPR052974">
    <property type="entry name" value="GH79_Enzymes"/>
</dbReference>
<dbReference type="InterPro" id="IPR031728">
    <property type="entry name" value="GlcAase_C"/>
</dbReference>
<keyword evidence="2" id="KW-0732">Signal</keyword>
<feature type="chain" id="PRO_5007854607" description="Beta-glucuronidase C-terminal domain-containing protein" evidence="2">
    <location>
        <begin position="24"/>
        <end position="527"/>
    </location>
</feature>
<dbReference type="PANTHER" id="PTHR36183:SF2">
    <property type="entry name" value="BETA-GLUCURONIDASE C-TERMINAL DOMAIN-CONTAINING PROTEIN"/>
    <property type="match status" value="1"/>
</dbReference>
<feature type="region of interest" description="Disordered" evidence="1">
    <location>
        <begin position="93"/>
        <end position="112"/>
    </location>
</feature>
<dbReference type="SUPFAM" id="SSF51445">
    <property type="entry name" value="(Trans)glycosidases"/>
    <property type="match status" value="1"/>
</dbReference>
<dbReference type="Gene3D" id="2.60.40.1180">
    <property type="entry name" value="Golgi alpha-mannosidase II"/>
    <property type="match status" value="1"/>
</dbReference>
<dbReference type="PANTHER" id="PTHR36183">
    <property type="entry name" value="BETA-GLUCURONIDASE"/>
    <property type="match status" value="1"/>
</dbReference>
<organism evidence="4 5">
    <name type="scientific">Sistotremastrum niveocremeum HHB9708</name>
    <dbReference type="NCBI Taxonomy" id="1314777"/>
    <lineage>
        <taxon>Eukaryota</taxon>
        <taxon>Fungi</taxon>
        <taxon>Dikarya</taxon>
        <taxon>Basidiomycota</taxon>
        <taxon>Agaricomycotina</taxon>
        <taxon>Agaricomycetes</taxon>
        <taxon>Sistotremastrales</taxon>
        <taxon>Sistotremastraceae</taxon>
        <taxon>Sertulicium</taxon>
        <taxon>Sertulicium niveocremeum</taxon>
    </lineage>
</organism>
<dbReference type="OrthoDB" id="2796951at2759"/>
<dbReference type="Gene3D" id="3.20.20.80">
    <property type="entry name" value="Glycosidases"/>
    <property type="match status" value="1"/>
</dbReference>
<dbReference type="Pfam" id="PF16862">
    <property type="entry name" value="Glyco_hydro_79C"/>
    <property type="match status" value="1"/>
</dbReference>
<evidence type="ECO:0000256" key="1">
    <source>
        <dbReference type="SAM" id="MobiDB-lite"/>
    </source>
</evidence>
<evidence type="ECO:0000313" key="4">
    <source>
        <dbReference type="EMBL" id="KZS96850.1"/>
    </source>
</evidence>
<gene>
    <name evidence="4" type="ORF">SISNIDRAFT_533991</name>
</gene>
<evidence type="ECO:0000313" key="5">
    <source>
        <dbReference type="Proteomes" id="UP000076722"/>
    </source>
</evidence>
<dbReference type="EMBL" id="KV419398">
    <property type="protein sequence ID" value="KZS96850.1"/>
    <property type="molecule type" value="Genomic_DNA"/>
</dbReference>